<evidence type="ECO:0000313" key="2">
    <source>
        <dbReference type="Proteomes" id="UP000033411"/>
    </source>
</evidence>
<proteinExistence type="predicted"/>
<dbReference type="RefSeq" id="WP_046138224.1">
    <property type="nucleotide sequence ID" value="NZ_LANJ01000011.1"/>
</dbReference>
<evidence type="ECO:0000313" key="1">
    <source>
        <dbReference type="EMBL" id="KKC39549.1"/>
    </source>
</evidence>
<dbReference type="OrthoDB" id="8117277at2"/>
<name>A0A0F5QHS3_9HYPH</name>
<dbReference type="Proteomes" id="UP000033411">
    <property type="component" value="Unassembled WGS sequence"/>
</dbReference>
<accession>A0A0F5QHS3</accession>
<dbReference type="EMBL" id="LANJ01000011">
    <property type="protein sequence ID" value="KKC39549.1"/>
    <property type="molecule type" value="Genomic_DNA"/>
</dbReference>
<dbReference type="STRING" id="1293439.WH87_04995"/>
<protein>
    <submittedName>
        <fullName evidence="1">Siphovirus Gp157 family protein</fullName>
    </submittedName>
</protein>
<dbReference type="InterPro" id="IPR008840">
    <property type="entry name" value="Sipho_Gp157"/>
</dbReference>
<keyword evidence="2" id="KW-1185">Reference proteome</keyword>
<reference evidence="1 2" key="1">
    <citation type="submission" date="2015-03" db="EMBL/GenBank/DDBJ databases">
        <authorList>
            <person name="Lepp D."/>
            <person name="Hassan Y.I."/>
            <person name="Li X.-Z."/>
            <person name="Zhou T."/>
        </authorList>
    </citation>
    <scope>NUCLEOTIDE SEQUENCE [LARGE SCALE GENOMIC DNA]</scope>
    <source>
        <strain evidence="1 2">E84</strain>
    </source>
</reference>
<dbReference type="AlphaFoldDB" id="A0A0F5QHS3"/>
<comment type="caution">
    <text evidence="1">The sequence shown here is derived from an EMBL/GenBank/DDBJ whole genome shotgun (WGS) entry which is preliminary data.</text>
</comment>
<dbReference type="PATRIC" id="fig|1293439.3.peg.566"/>
<organism evidence="1 2">
    <name type="scientific">Devosia epidermidihirudinis</name>
    <dbReference type="NCBI Taxonomy" id="1293439"/>
    <lineage>
        <taxon>Bacteria</taxon>
        <taxon>Pseudomonadati</taxon>
        <taxon>Pseudomonadota</taxon>
        <taxon>Alphaproteobacteria</taxon>
        <taxon>Hyphomicrobiales</taxon>
        <taxon>Devosiaceae</taxon>
        <taxon>Devosia</taxon>
    </lineage>
</organism>
<dbReference type="Pfam" id="PF05565">
    <property type="entry name" value="Sipho_Gp157"/>
    <property type="match status" value="1"/>
</dbReference>
<sequence>MSAAETEYTLRRQTEAAKSLLSGLRADGEDDAELVADAIEGETDLLEAISEALAANDDDEALVIGLKAKEGQFEARRNAIQKRIERRTALIEQAMVATEQTTFRLPTATLTLAKRAPGVVIANEADIPARFWIAQERPAPKLDKAALKEALKAKEAVPGASLDNGSVSLTVRRK</sequence>
<gene>
    <name evidence="1" type="ORF">WH87_04995</name>
</gene>